<gene>
    <name evidence="1" type="ORF">CEUSTIGMA_g2785.t1</name>
</gene>
<dbReference type="OrthoDB" id="427480at2759"/>
<protein>
    <submittedName>
        <fullName evidence="1">Uncharacterized protein</fullName>
    </submittedName>
</protein>
<dbReference type="Proteomes" id="UP000232323">
    <property type="component" value="Unassembled WGS sequence"/>
</dbReference>
<dbReference type="EMBL" id="BEGY01000012">
    <property type="protein sequence ID" value="GAX75340.1"/>
    <property type="molecule type" value="Genomic_DNA"/>
</dbReference>
<evidence type="ECO:0000313" key="2">
    <source>
        <dbReference type="Proteomes" id="UP000232323"/>
    </source>
</evidence>
<proteinExistence type="predicted"/>
<sequence>MAVTWKGVEALVTSMAVSWKGVEALVTSMAVTWKGVEALVTSMAVTWKGVEALVTSMAVTWKGVEALVTSMAVADYETMARALATIGACDVDVDFTAFSRDLESFFAELEQVSPVVIAGERAGGARVATVEVDQTQVNRLFLNLVRIGEKHGIKFPREFGLFLKQILYFDRYTRVLAPSLQVFNDERIDIKNLSQRYSPS</sequence>
<keyword evidence="2" id="KW-1185">Reference proteome</keyword>
<reference evidence="1 2" key="1">
    <citation type="submission" date="2017-08" db="EMBL/GenBank/DDBJ databases">
        <title>Acidophilic green algal genome provides insights into adaptation to an acidic environment.</title>
        <authorList>
            <person name="Hirooka S."/>
            <person name="Hirose Y."/>
            <person name="Kanesaki Y."/>
            <person name="Higuchi S."/>
            <person name="Fujiwara T."/>
            <person name="Onuma R."/>
            <person name="Era A."/>
            <person name="Ohbayashi R."/>
            <person name="Uzuka A."/>
            <person name="Nozaki H."/>
            <person name="Yoshikawa H."/>
            <person name="Miyagishima S.Y."/>
        </authorList>
    </citation>
    <scope>NUCLEOTIDE SEQUENCE [LARGE SCALE GENOMIC DNA]</scope>
    <source>
        <strain evidence="1 2">NIES-2499</strain>
    </source>
</reference>
<evidence type="ECO:0000313" key="1">
    <source>
        <dbReference type="EMBL" id="GAX75340.1"/>
    </source>
</evidence>
<dbReference type="AlphaFoldDB" id="A0A250WXT6"/>
<accession>A0A250WXT6</accession>
<name>A0A250WXT6_9CHLO</name>
<comment type="caution">
    <text evidence="1">The sequence shown here is derived from an EMBL/GenBank/DDBJ whole genome shotgun (WGS) entry which is preliminary data.</text>
</comment>
<organism evidence="1 2">
    <name type="scientific">Chlamydomonas eustigma</name>
    <dbReference type="NCBI Taxonomy" id="1157962"/>
    <lineage>
        <taxon>Eukaryota</taxon>
        <taxon>Viridiplantae</taxon>
        <taxon>Chlorophyta</taxon>
        <taxon>core chlorophytes</taxon>
        <taxon>Chlorophyceae</taxon>
        <taxon>CS clade</taxon>
        <taxon>Chlamydomonadales</taxon>
        <taxon>Chlamydomonadaceae</taxon>
        <taxon>Chlamydomonas</taxon>
    </lineage>
</organism>
<dbReference type="STRING" id="1157962.A0A250WXT6"/>